<keyword evidence="1" id="KW-0732">Signal</keyword>
<keyword evidence="3" id="KW-1185">Reference proteome</keyword>
<dbReference type="EMBL" id="JBJJXE010000012">
    <property type="protein sequence ID" value="MFL1732817.1"/>
    <property type="molecule type" value="Genomic_DNA"/>
</dbReference>
<name>A0ABW8U9V2_9GAMM</name>
<evidence type="ECO:0000313" key="2">
    <source>
        <dbReference type="EMBL" id="MFL1732817.1"/>
    </source>
</evidence>
<evidence type="ECO:0000256" key="1">
    <source>
        <dbReference type="SAM" id="SignalP"/>
    </source>
</evidence>
<evidence type="ECO:0000313" key="3">
    <source>
        <dbReference type="Proteomes" id="UP001624684"/>
    </source>
</evidence>
<organism evidence="2 3">
    <name type="scientific">Moraxella oculi</name>
    <dbReference type="NCBI Taxonomy" id="2940516"/>
    <lineage>
        <taxon>Bacteria</taxon>
        <taxon>Pseudomonadati</taxon>
        <taxon>Pseudomonadota</taxon>
        <taxon>Gammaproteobacteria</taxon>
        <taxon>Moraxellales</taxon>
        <taxon>Moraxellaceae</taxon>
        <taxon>Moraxella</taxon>
    </lineage>
</organism>
<gene>
    <name evidence="2" type="ORF">ACJHVH_07410</name>
</gene>
<protein>
    <submittedName>
        <fullName evidence="2">Uncharacterized protein</fullName>
    </submittedName>
</protein>
<feature type="chain" id="PRO_5046795632" evidence="1">
    <location>
        <begin position="23"/>
        <end position="332"/>
    </location>
</feature>
<dbReference type="Proteomes" id="UP001624684">
    <property type="component" value="Unassembled WGS sequence"/>
</dbReference>
<reference evidence="2 3" key="1">
    <citation type="submission" date="2024-11" db="EMBL/GenBank/DDBJ databases">
        <title>First Report of Moraxella oculi in Brazil in an Infectious Bovine Keratoconjunctivitis Outbreak.</title>
        <authorList>
            <person name="Carvalho C.V."/>
            <person name="Domingues R."/>
            <person name="Coutinho C."/>
            <person name="Honorio N.T.B.S."/>
            <person name="Faza D.R.L.R."/>
            <person name="Carvalho W.A."/>
            <person name="Machado A.B.F."/>
            <person name="Martins M.F."/>
            <person name="Gaspar E.B."/>
        </authorList>
    </citation>
    <scope>NUCLEOTIDE SEQUENCE [LARGE SCALE GENOMIC DNA]</scope>
    <source>
        <strain evidence="2 3">2117LE</strain>
    </source>
</reference>
<comment type="caution">
    <text evidence="2">The sequence shown here is derived from an EMBL/GenBank/DDBJ whole genome shotgun (WGS) entry which is preliminary data.</text>
</comment>
<sequence length="332" mass="38878">MALVNMLPVGLIVGVLSMNVQAMANGEAQTLRDLMMTDDETQNWVDIHRHHTKRQLNQMAHHMDRWFGKTDPDNPARASLRAMTDVHWSEYENASVKFRVRGKLRLPTLENRLSVVFGDEELESEGHGVINHDGHVFLADYHDMKQKRDKNSSFGLRWSKLQKDTGVDTDIDLGVHSDDIFVRLRAEKEWQVRPDIKVRFDQMYRYGSRSEHSAASTLQFIHPQSPTRTLINRTHVAYTHKHTEDLHWSDSIYQQHYWQGRHGVRELNYGMYFGGSIENKKADLNAYGPYVSYRQPVWREWLFLQADVSYYNDKSLRRDHHLGAFGRVELVF</sequence>
<accession>A0ABW8U9V2</accession>
<dbReference type="RefSeq" id="WP_407069349.1">
    <property type="nucleotide sequence ID" value="NZ_JBJJXE010000012.1"/>
</dbReference>
<feature type="signal peptide" evidence="1">
    <location>
        <begin position="1"/>
        <end position="22"/>
    </location>
</feature>
<proteinExistence type="predicted"/>